<dbReference type="GO" id="GO:0005737">
    <property type="term" value="C:cytoplasm"/>
    <property type="evidence" value="ECO:0007669"/>
    <property type="project" value="TreeGrafter"/>
</dbReference>
<dbReference type="InterPro" id="IPR002195">
    <property type="entry name" value="Dihydroorotase_CS"/>
</dbReference>
<accession>A0A150HKY3</accession>
<dbReference type="GO" id="GO:0004151">
    <property type="term" value="F:dihydroorotase activity"/>
    <property type="evidence" value="ECO:0007669"/>
    <property type="project" value="UniProtKB-EC"/>
</dbReference>
<evidence type="ECO:0000256" key="1">
    <source>
        <dbReference type="ARBA" id="ARBA00001947"/>
    </source>
</evidence>
<comment type="similarity">
    <text evidence="3">Belongs to the metallo-dependent hydrolases superfamily. DHOase family. Class I DHOase subfamily.</text>
</comment>
<evidence type="ECO:0000256" key="4">
    <source>
        <dbReference type="ARBA" id="ARBA00022723"/>
    </source>
</evidence>
<dbReference type="PATRIC" id="fig|52133.18.peg.2916"/>
<keyword evidence="4" id="KW-0479">Metal-binding</keyword>
<dbReference type="Proteomes" id="UP000075680">
    <property type="component" value="Unassembled WGS sequence"/>
</dbReference>
<dbReference type="InterPro" id="IPR006680">
    <property type="entry name" value="Amidohydro-rel"/>
</dbReference>
<dbReference type="Pfam" id="PF01979">
    <property type="entry name" value="Amidohydro_1"/>
    <property type="match status" value="1"/>
</dbReference>
<feature type="domain" description="Amidohydrolase-related" evidence="6">
    <location>
        <begin position="57"/>
        <end position="431"/>
    </location>
</feature>
<reference evidence="7 8" key="1">
    <citation type="journal article" date="2016" name="Sci. Rep.">
        <title>Genomic and phenotypic characterization of the species Acinetobacter venetianus.</title>
        <authorList>
            <person name="Fondi M."/>
            <person name="Maida I."/>
            <person name="Perrin E."/>
            <person name="Orlandini V."/>
            <person name="La Torre L."/>
            <person name="Bosi E."/>
            <person name="Negroni A."/>
            <person name="Zanaroli G."/>
            <person name="Fava F."/>
            <person name="Decorosi F."/>
            <person name="Giovannetti L."/>
            <person name="Viti C."/>
            <person name="Vaneechoutte M."/>
            <person name="Dijkshoorn L."/>
            <person name="Fani R."/>
        </authorList>
    </citation>
    <scope>NUCLEOTIDE SEQUENCE [LARGE SCALE GENOMIC DNA]</scope>
    <source>
        <strain evidence="7 8">LUH5627</strain>
    </source>
</reference>
<evidence type="ECO:0000256" key="2">
    <source>
        <dbReference type="ARBA" id="ARBA00002368"/>
    </source>
</evidence>
<dbReference type="NCBIfam" id="NF006688">
    <property type="entry name" value="PRK09236.1"/>
    <property type="match status" value="1"/>
</dbReference>
<dbReference type="GO" id="GO:0046872">
    <property type="term" value="F:metal ion binding"/>
    <property type="evidence" value="ECO:0007669"/>
    <property type="project" value="UniProtKB-KW"/>
</dbReference>
<dbReference type="EMBL" id="JRUE01000219">
    <property type="protein sequence ID" value="KXZ65296.1"/>
    <property type="molecule type" value="Genomic_DNA"/>
</dbReference>
<dbReference type="SUPFAM" id="SSF51338">
    <property type="entry name" value="Composite domain of metallo-dependent hydrolases"/>
    <property type="match status" value="1"/>
</dbReference>
<evidence type="ECO:0000256" key="5">
    <source>
        <dbReference type="ARBA" id="ARBA00022801"/>
    </source>
</evidence>
<dbReference type="Gene3D" id="2.30.40.10">
    <property type="entry name" value="Urease, subunit C, domain 1"/>
    <property type="match status" value="1"/>
</dbReference>
<evidence type="ECO:0000313" key="7">
    <source>
        <dbReference type="EMBL" id="KXZ65296.1"/>
    </source>
</evidence>
<organism evidence="7 8">
    <name type="scientific">Acinetobacter venetianus</name>
    <dbReference type="NCBI Taxonomy" id="52133"/>
    <lineage>
        <taxon>Bacteria</taxon>
        <taxon>Pseudomonadati</taxon>
        <taxon>Pseudomonadota</taxon>
        <taxon>Gammaproteobacteria</taxon>
        <taxon>Moraxellales</taxon>
        <taxon>Moraxellaceae</taxon>
        <taxon>Acinetobacter</taxon>
    </lineage>
</organism>
<comment type="caution">
    <text evidence="7">The sequence shown here is derived from an EMBL/GenBank/DDBJ whole genome shotgun (WGS) entry which is preliminary data.</text>
</comment>
<dbReference type="PROSITE" id="PS00483">
    <property type="entry name" value="DIHYDROOROTASE_2"/>
    <property type="match status" value="1"/>
</dbReference>
<proteinExistence type="inferred from homology"/>
<dbReference type="RefSeq" id="WP_061519465.1">
    <property type="nucleotide sequence ID" value="NZ_JRUE01000219.1"/>
</dbReference>
<comment type="function">
    <text evidence="2">Catalyzes the reversible cyclization of carbamoyl aspartate to dihydroorotate.</text>
</comment>
<dbReference type="AlphaFoldDB" id="A0A150HKY3"/>
<evidence type="ECO:0000256" key="3">
    <source>
        <dbReference type="ARBA" id="ARBA00010286"/>
    </source>
</evidence>
<dbReference type="PANTHER" id="PTHR43668:SF4">
    <property type="entry name" value="ALLANTOINASE"/>
    <property type="match status" value="1"/>
</dbReference>
<dbReference type="InterPro" id="IPR011059">
    <property type="entry name" value="Metal-dep_hydrolase_composite"/>
</dbReference>
<sequence length="451" mass="50790">MSFRNSPDIIIRNANIVNEGQQQISDVLIRHGRIEKIQSNITGIVHAKSIEADGNWLIPGMIDDQVHFRDPGSSQKGSIASESSAAVIGGITSYMDMPNTNPATLDLKTLMHKKQIAAQHSMANYAFHFGVSADNLEVVERLDPKLVSGVKVFMGASTGNMLVDDPTILERLFANVPTILLTHCEYTPRIKAREKLFLEKYGRNIPAAMHPRIRDKYACFESSKLAVSLAEKYGTQLHVLHITTAKELCLFKDLPLKRKHITAEVCIHHLSFDESDYVDLGHLIKCNPAIKTQQDKQALINAIAESNRLDIIGTDHAPHTWDEKQQNYLDAPAGLPLVQHAIPVLMELVADKKIDIATMVRKTSHQVADLFKIKDRGYIREGYWADLVLLRENTQKLAVKDQHNYMRCNWSPFANKTFRYNVDTTIVSGQLAWHQSQLFLNCQGQALEINR</sequence>
<evidence type="ECO:0000259" key="6">
    <source>
        <dbReference type="Pfam" id="PF01979"/>
    </source>
</evidence>
<evidence type="ECO:0000313" key="8">
    <source>
        <dbReference type="Proteomes" id="UP000075680"/>
    </source>
</evidence>
<dbReference type="InterPro" id="IPR050138">
    <property type="entry name" value="DHOase/Allantoinase_Hydrolase"/>
</dbReference>
<name>A0A150HKY3_9GAMM</name>
<gene>
    <name evidence="7" type="primary">pyrC_3</name>
    <name evidence="7" type="ORF">AVENLUH5627_02845</name>
</gene>
<dbReference type="SUPFAM" id="SSF51556">
    <property type="entry name" value="Metallo-dependent hydrolases"/>
    <property type="match status" value="1"/>
</dbReference>
<comment type="cofactor">
    <cofactor evidence="1">
        <name>Zn(2+)</name>
        <dbReference type="ChEBI" id="CHEBI:29105"/>
    </cofactor>
</comment>
<dbReference type="PANTHER" id="PTHR43668">
    <property type="entry name" value="ALLANTOINASE"/>
    <property type="match status" value="1"/>
</dbReference>
<protein>
    <submittedName>
        <fullName evidence="7">Dihydroorotase</fullName>
        <ecNumber evidence="7">3.5.2.3</ecNumber>
    </submittedName>
</protein>
<dbReference type="Gene3D" id="3.20.20.140">
    <property type="entry name" value="Metal-dependent hydrolases"/>
    <property type="match status" value="1"/>
</dbReference>
<dbReference type="GO" id="GO:0006145">
    <property type="term" value="P:purine nucleobase catabolic process"/>
    <property type="evidence" value="ECO:0007669"/>
    <property type="project" value="TreeGrafter"/>
</dbReference>
<keyword evidence="5 7" id="KW-0378">Hydrolase</keyword>
<dbReference type="GO" id="GO:0004038">
    <property type="term" value="F:allantoinase activity"/>
    <property type="evidence" value="ECO:0007669"/>
    <property type="project" value="TreeGrafter"/>
</dbReference>
<dbReference type="EC" id="3.5.2.3" evidence="7"/>
<dbReference type="InterPro" id="IPR032466">
    <property type="entry name" value="Metal_Hydrolase"/>
</dbReference>
<dbReference type="CDD" id="cd01318">
    <property type="entry name" value="DHOase_IIb"/>
    <property type="match status" value="1"/>
</dbReference>